<proteinExistence type="predicted"/>
<organism evidence="1 3">
    <name type="scientific">Moraxella caviae</name>
    <dbReference type="NCBI Taxonomy" id="34060"/>
    <lineage>
        <taxon>Bacteria</taxon>
        <taxon>Pseudomonadati</taxon>
        <taxon>Pseudomonadota</taxon>
        <taxon>Gammaproteobacteria</taxon>
        <taxon>Moraxellales</taxon>
        <taxon>Moraxellaceae</taxon>
        <taxon>Moraxella</taxon>
    </lineage>
</organism>
<dbReference type="EMBL" id="MUXU01000086">
    <property type="protein sequence ID" value="OOR87110.1"/>
    <property type="molecule type" value="Genomic_DNA"/>
</dbReference>
<dbReference type="AlphaFoldDB" id="A0A1S9ZUI7"/>
<dbReference type="RefSeq" id="WP_078277544.1">
    <property type="nucleotide sequence ID" value="NZ_CAACXO010000011.1"/>
</dbReference>
<dbReference type="EMBL" id="UGQE01000002">
    <property type="protein sequence ID" value="STZ13641.1"/>
    <property type="molecule type" value="Genomic_DNA"/>
</dbReference>
<gene>
    <name evidence="1" type="ORF">B0181_11075</name>
    <name evidence="2" type="ORF">NCTC10293_01219</name>
</gene>
<name>A0A1S9ZUI7_9GAMM</name>
<protein>
    <submittedName>
        <fullName evidence="1">Uncharacterized protein</fullName>
    </submittedName>
</protein>
<reference evidence="2 4" key="2">
    <citation type="submission" date="2018-06" db="EMBL/GenBank/DDBJ databases">
        <authorList>
            <consortium name="Pathogen Informatics"/>
            <person name="Doyle S."/>
        </authorList>
    </citation>
    <scope>NUCLEOTIDE SEQUENCE [LARGE SCALE GENOMIC DNA]</scope>
    <source>
        <strain evidence="2 4">NCTC10293</strain>
    </source>
</reference>
<dbReference type="STRING" id="34060.B0181_11075"/>
<accession>A0A1S9ZUI7</accession>
<dbReference type="Proteomes" id="UP000255279">
    <property type="component" value="Unassembled WGS sequence"/>
</dbReference>
<evidence type="ECO:0000313" key="4">
    <source>
        <dbReference type="Proteomes" id="UP000255279"/>
    </source>
</evidence>
<sequence>MKRTELQRLEDEILIFEDNRDILNQLVHKLLKTFIKKHEDMDMQIELKGIEGSISPENGAELHKITLVAKRKFARVSKGVVDSYKLKKHCEAKERSYR</sequence>
<evidence type="ECO:0000313" key="3">
    <source>
        <dbReference type="Proteomes" id="UP000190435"/>
    </source>
</evidence>
<evidence type="ECO:0000313" key="2">
    <source>
        <dbReference type="EMBL" id="STZ13641.1"/>
    </source>
</evidence>
<dbReference type="Proteomes" id="UP000190435">
    <property type="component" value="Unassembled WGS sequence"/>
</dbReference>
<reference evidence="1 3" key="1">
    <citation type="submission" date="2017-02" db="EMBL/GenBank/DDBJ databases">
        <title>Draft genome sequence of Moraxella caviae CCUG 355 type strain.</title>
        <authorList>
            <person name="Engstrom-Jakobsson H."/>
            <person name="Salva-Serra F."/>
            <person name="Thorell K."/>
            <person name="Gonzales-Siles L."/>
            <person name="Karlsson R."/>
            <person name="Boulund F."/>
            <person name="Engstrand L."/>
            <person name="Moore E."/>
        </authorList>
    </citation>
    <scope>NUCLEOTIDE SEQUENCE [LARGE SCALE GENOMIC DNA]</scope>
    <source>
        <strain evidence="1 3">CCUG 355</strain>
    </source>
</reference>
<keyword evidence="3" id="KW-1185">Reference proteome</keyword>
<evidence type="ECO:0000313" key="1">
    <source>
        <dbReference type="EMBL" id="OOR87110.1"/>
    </source>
</evidence>